<dbReference type="Pfam" id="PF11829">
    <property type="entry name" value="DUF3349"/>
    <property type="match status" value="1"/>
</dbReference>
<evidence type="ECO:0000256" key="1">
    <source>
        <dbReference type="SAM" id="MobiDB-lite"/>
    </source>
</evidence>
<feature type="compositionally biased region" description="Acidic residues" evidence="1">
    <location>
        <begin position="99"/>
        <end position="109"/>
    </location>
</feature>
<dbReference type="EMBL" id="AQPW01000006">
    <property type="protein sequence ID" value="EON33249.1"/>
    <property type="molecule type" value="Genomic_DNA"/>
</dbReference>
<dbReference type="RefSeq" id="WP_010842002.1">
    <property type="nucleotide sequence ID" value="NZ_AQPW01000006.1"/>
</dbReference>
<evidence type="ECO:0000313" key="2">
    <source>
        <dbReference type="EMBL" id="EON33249.1"/>
    </source>
</evidence>
<accession>R7YC04</accession>
<dbReference type="InterPro" id="IPR021784">
    <property type="entry name" value="DUF3349"/>
</dbReference>
<feature type="region of interest" description="Disordered" evidence="1">
    <location>
        <begin position="93"/>
        <end position="122"/>
    </location>
</feature>
<protein>
    <recommendedName>
        <fullName evidence="4">DUF3349 domain-containing protein</fullName>
    </recommendedName>
</protein>
<organism evidence="2 3">
    <name type="scientific">Gordonia terrae C-6</name>
    <dbReference type="NCBI Taxonomy" id="1316928"/>
    <lineage>
        <taxon>Bacteria</taxon>
        <taxon>Bacillati</taxon>
        <taxon>Actinomycetota</taxon>
        <taxon>Actinomycetes</taxon>
        <taxon>Mycobacteriales</taxon>
        <taxon>Gordoniaceae</taxon>
        <taxon>Gordonia</taxon>
    </lineage>
</organism>
<proteinExistence type="predicted"/>
<gene>
    <name evidence="2" type="ORF">GTC6_07791</name>
</gene>
<dbReference type="PATRIC" id="fig|1316928.3.peg.1561"/>
<evidence type="ECO:0008006" key="4">
    <source>
        <dbReference type="Google" id="ProtNLM"/>
    </source>
</evidence>
<dbReference type="Gene3D" id="6.10.140.2080">
    <property type="match status" value="1"/>
</dbReference>
<evidence type="ECO:0000313" key="3">
    <source>
        <dbReference type="Proteomes" id="UP000013569"/>
    </source>
</evidence>
<dbReference type="Gene3D" id="1.10.10.2390">
    <property type="match status" value="1"/>
</dbReference>
<dbReference type="AlphaFoldDB" id="R7YC04"/>
<dbReference type="OrthoDB" id="4350726at2"/>
<comment type="caution">
    <text evidence="2">The sequence shown here is derived from an EMBL/GenBank/DDBJ whole genome shotgun (WGS) entry which is preliminary data.</text>
</comment>
<sequence length="122" mass="13743">MDRPTLLQKVVEWLRAGYPDGVPHNDYIPLVALLRRQLTDDEVTQVSAELVRESPPPPEPISRIDTAVKITHYTRDLPHEDDISRVRAHLISRGWPFSDDPDGDDPDSADPDRNDPTDGDPS</sequence>
<name>R7YC04_9ACTN</name>
<reference evidence="2 3" key="1">
    <citation type="journal article" date="2013" name="Genome Announc.">
        <title>Draft Genome Sequence of a Benzothiophene-Desulfurizing Bacterium, Gordona terrae Strain C-6.</title>
        <authorList>
            <person name="Wang W."/>
            <person name="Ma T."/>
            <person name="Ren Y."/>
            <person name="Li G."/>
        </authorList>
    </citation>
    <scope>NUCLEOTIDE SEQUENCE [LARGE SCALE GENOMIC DNA]</scope>
    <source>
        <strain evidence="2 3">C-6</strain>
    </source>
</reference>
<dbReference type="Proteomes" id="UP000013569">
    <property type="component" value="Unassembled WGS sequence"/>
</dbReference>